<dbReference type="FunFam" id="3.30.160.60:FF:000446">
    <property type="entry name" value="Zinc finger protein"/>
    <property type="match status" value="2"/>
</dbReference>
<name>A0AAN9ZH23_9ORTH</name>
<dbReference type="InterPro" id="IPR036236">
    <property type="entry name" value="Znf_C2H2_sf"/>
</dbReference>
<sequence length="639" mass="71593">MAETVMSVCWKDHTSELATVYKSLLENNFLVDCTLSAEGQTLKAHRLVLSACSPYFHMLFCEETGKHSFIILLETSFEILKAVIDFVYQGETQISDGNLKSFLALAQSLQIKGLKDFTKNYKSKKPSYSTAETCLQGLSDDKQDACEVQSVHCTHKDSSENYSQYHPCRLDGYADTVYPNSSVAFKRYSASGDKVQSPQEYQIPLGYDEMPVETEITLKQEPLNAAFSETRNDIMDNVKSNEPTPETCMSEVDARNSSSFGEQHFNQNSCYSELSHGKMESPVMVPSQQQLSEEMSCVQDVIEEEEPLQPEILVPKSECVDDDESQEPIYDSDLSENDKNETGQVTEPAHGEQGPDQCSSAADTEPADEGQGTSKSQPAGGEGKRPLTCDVCAASFNFPSHLAIHMRMHTGERPYRCEVCGDSFMRSYDLVTHMRRHTGERPYVCDVCGIAFSQSGTLATHKRTHTGARAYRCSFCGKAFAHKQNLAPHMRTHTGERPFCCNVCGKTFGAAQQFSRHMRTHTGEQKYPCDLCDKAFVAKQHLDRHRRTHTGDRPYRCDVCGKGFAQSGNLAVHKRTHTGERPYRCEVCDMAFAWPGTLATHKLTHTGEIPYRCDVCGKDFTNPTSFARHKKRHAEEGQR</sequence>
<evidence type="ECO:0000313" key="12">
    <source>
        <dbReference type="Proteomes" id="UP001378592"/>
    </source>
</evidence>
<dbReference type="Gene3D" id="3.30.160.60">
    <property type="entry name" value="Classic Zinc Finger"/>
    <property type="match status" value="9"/>
</dbReference>
<feature type="domain" description="C2H2-type" evidence="10">
    <location>
        <begin position="471"/>
        <end position="498"/>
    </location>
</feature>
<keyword evidence="3" id="KW-0677">Repeat</keyword>
<dbReference type="Pfam" id="PF00651">
    <property type="entry name" value="BTB"/>
    <property type="match status" value="1"/>
</dbReference>
<dbReference type="EMBL" id="JAZDUA010000018">
    <property type="protein sequence ID" value="KAK7872894.1"/>
    <property type="molecule type" value="Genomic_DNA"/>
</dbReference>
<dbReference type="PROSITE" id="PS50097">
    <property type="entry name" value="BTB"/>
    <property type="match status" value="1"/>
</dbReference>
<evidence type="ECO:0008006" key="13">
    <source>
        <dbReference type="Google" id="ProtNLM"/>
    </source>
</evidence>
<feature type="domain" description="C2H2-type" evidence="10">
    <location>
        <begin position="555"/>
        <end position="582"/>
    </location>
</feature>
<evidence type="ECO:0000256" key="6">
    <source>
        <dbReference type="ARBA" id="ARBA00023242"/>
    </source>
</evidence>
<dbReference type="FunFam" id="3.30.160.60:FF:001182">
    <property type="entry name" value="Zinc finger, C2H2 type"/>
    <property type="match status" value="1"/>
</dbReference>
<keyword evidence="4 7" id="KW-0863">Zinc-finger</keyword>
<dbReference type="SUPFAM" id="SSF54695">
    <property type="entry name" value="POZ domain"/>
    <property type="match status" value="1"/>
</dbReference>
<feature type="domain" description="C2H2-type" evidence="10">
    <location>
        <begin position="611"/>
        <end position="638"/>
    </location>
</feature>
<evidence type="ECO:0000256" key="1">
    <source>
        <dbReference type="ARBA" id="ARBA00004123"/>
    </source>
</evidence>
<accession>A0AAN9ZH23</accession>
<evidence type="ECO:0000256" key="5">
    <source>
        <dbReference type="ARBA" id="ARBA00022833"/>
    </source>
</evidence>
<dbReference type="PANTHER" id="PTHR24394:SF29">
    <property type="entry name" value="MYONEURIN"/>
    <property type="match status" value="1"/>
</dbReference>
<protein>
    <recommendedName>
        <fullName evidence="13">Zinc finger protein</fullName>
    </recommendedName>
</protein>
<dbReference type="SMART" id="SM00225">
    <property type="entry name" value="BTB"/>
    <property type="match status" value="1"/>
</dbReference>
<dbReference type="FunFam" id="3.30.160.60:FF:000848">
    <property type="entry name" value="Zinc finger protein 35"/>
    <property type="match status" value="1"/>
</dbReference>
<feature type="domain" description="C2H2-type" evidence="10">
    <location>
        <begin position="527"/>
        <end position="554"/>
    </location>
</feature>
<feature type="domain" description="C2H2-type" evidence="10">
    <location>
        <begin position="415"/>
        <end position="442"/>
    </location>
</feature>
<organism evidence="11 12">
    <name type="scientific">Gryllus longicercus</name>
    <dbReference type="NCBI Taxonomy" id="2509291"/>
    <lineage>
        <taxon>Eukaryota</taxon>
        <taxon>Metazoa</taxon>
        <taxon>Ecdysozoa</taxon>
        <taxon>Arthropoda</taxon>
        <taxon>Hexapoda</taxon>
        <taxon>Insecta</taxon>
        <taxon>Pterygota</taxon>
        <taxon>Neoptera</taxon>
        <taxon>Polyneoptera</taxon>
        <taxon>Orthoptera</taxon>
        <taxon>Ensifera</taxon>
        <taxon>Gryllidea</taxon>
        <taxon>Grylloidea</taxon>
        <taxon>Gryllidae</taxon>
        <taxon>Gryllinae</taxon>
        <taxon>Gryllus</taxon>
    </lineage>
</organism>
<evidence type="ECO:0000313" key="11">
    <source>
        <dbReference type="EMBL" id="KAK7872894.1"/>
    </source>
</evidence>
<comment type="caution">
    <text evidence="11">The sequence shown here is derived from an EMBL/GenBank/DDBJ whole genome shotgun (WGS) entry which is preliminary data.</text>
</comment>
<evidence type="ECO:0000256" key="2">
    <source>
        <dbReference type="ARBA" id="ARBA00022723"/>
    </source>
</evidence>
<dbReference type="GO" id="GO:0008270">
    <property type="term" value="F:zinc ion binding"/>
    <property type="evidence" value="ECO:0007669"/>
    <property type="project" value="UniProtKB-KW"/>
</dbReference>
<dbReference type="FunFam" id="3.30.160.60:FF:000710">
    <property type="entry name" value="Zinc finger protein 768"/>
    <property type="match status" value="1"/>
</dbReference>
<dbReference type="Pfam" id="PF13894">
    <property type="entry name" value="zf-C2H2_4"/>
    <property type="match status" value="2"/>
</dbReference>
<dbReference type="PROSITE" id="PS00028">
    <property type="entry name" value="ZINC_FINGER_C2H2_1"/>
    <property type="match status" value="9"/>
</dbReference>
<feature type="region of interest" description="Disordered" evidence="8">
    <location>
        <begin position="306"/>
        <end position="384"/>
    </location>
</feature>
<dbReference type="SUPFAM" id="SSF57667">
    <property type="entry name" value="beta-beta-alpha zinc fingers"/>
    <property type="match status" value="5"/>
</dbReference>
<dbReference type="PANTHER" id="PTHR24394">
    <property type="entry name" value="ZINC FINGER PROTEIN"/>
    <property type="match status" value="1"/>
</dbReference>
<keyword evidence="2" id="KW-0479">Metal-binding</keyword>
<evidence type="ECO:0000256" key="8">
    <source>
        <dbReference type="SAM" id="MobiDB-lite"/>
    </source>
</evidence>
<dbReference type="FunFam" id="3.30.160.60:FF:002343">
    <property type="entry name" value="Zinc finger protein 33A"/>
    <property type="match status" value="2"/>
</dbReference>
<dbReference type="GO" id="GO:0005634">
    <property type="term" value="C:nucleus"/>
    <property type="evidence" value="ECO:0007669"/>
    <property type="project" value="UniProtKB-SubCell"/>
</dbReference>
<dbReference type="Gene3D" id="3.30.710.10">
    <property type="entry name" value="Potassium Channel Kv1.1, Chain A"/>
    <property type="match status" value="1"/>
</dbReference>
<feature type="domain" description="C2H2-type" evidence="10">
    <location>
        <begin position="583"/>
        <end position="610"/>
    </location>
</feature>
<dbReference type="GO" id="GO:0000981">
    <property type="term" value="F:DNA-binding transcription factor activity, RNA polymerase II-specific"/>
    <property type="evidence" value="ECO:0007669"/>
    <property type="project" value="TreeGrafter"/>
</dbReference>
<keyword evidence="12" id="KW-1185">Reference proteome</keyword>
<evidence type="ECO:0000256" key="4">
    <source>
        <dbReference type="ARBA" id="ARBA00022771"/>
    </source>
</evidence>
<keyword evidence="6" id="KW-0539">Nucleus</keyword>
<dbReference type="PROSITE" id="PS50157">
    <property type="entry name" value="ZINC_FINGER_C2H2_2"/>
    <property type="match status" value="9"/>
</dbReference>
<dbReference type="FunFam" id="3.30.160.60:FF:000557">
    <property type="entry name" value="zinc finger and SCAN domain-containing protein 29"/>
    <property type="match status" value="1"/>
</dbReference>
<dbReference type="Proteomes" id="UP001378592">
    <property type="component" value="Unassembled WGS sequence"/>
</dbReference>
<dbReference type="InterPro" id="IPR011333">
    <property type="entry name" value="SKP1/BTB/POZ_sf"/>
</dbReference>
<dbReference type="FunFam" id="3.30.160.60:FF:000110">
    <property type="entry name" value="Zinc finger protein-like"/>
    <property type="match status" value="1"/>
</dbReference>
<dbReference type="InterPro" id="IPR013087">
    <property type="entry name" value="Znf_C2H2_type"/>
</dbReference>
<dbReference type="SMART" id="SM00355">
    <property type="entry name" value="ZnF_C2H2"/>
    <property type="match status" value="9"/>
</dbReference>
<reference evidence="11 12" key="1">
    <citation type="submission" date="2024-03" db="EMBL/GenBank/DDBJ databases">
        <title>The genome assembly and annotation of the cricket Gryllus longicercus Weissman &amp; Gray.</title>
        <authorList>
            <person name="Szrajer S."/>
            <person name="Gray D."/>
            <person name="Ylla G."/>
        </authorList>
    </citation>
    <scope>NUCLEOTIDE SEQUENCE [LARGE SCALE GENOMIC DNA]</scope>
    <source>
        <strain evidence="11">DAG 2021-001</strain>
        <tissue evidence="11">Whole body minus gut</tissue>
    </source>
</reference>
<proteinExistence type="predicted"/>
<gene>
    <name evidence="11" type="ORF">R5R35_004219</name>
</gene>
<evidence type="ECO:0000256" key="7">
    <source>
        <dbReference type="PROSITE-ProRule" id="PRU00042"/>
    </source>
</evidence>
<feature type="domain" description="C2H2-type" evidence="10">
    <location>
        <begin position="499"/>
        <end position="526"/>
    </location>
</feature>
<dbReference type="CDD" id="cd18315">
    <property type="entry name" value="BTB_POZ_BAB-like"/>
    <property type="match status" value="1"/>
</dbReference>
<feature type="domain" description="C2H2-type" evidence="10">
    <location>
        <begin position="443"/>
        <end position="470"/>
    </location>
</feature>
<dbReference type="InterPro" id="IPR000210">
    <property type="entry name" value="BTB/POZ_dom"/>
</dbReference>
<feature type="domain" description="BTB" evidence="9">
    <location>
        <begin position="31"/>
        <end position="96"/>
    </location>
</feature>
<evidence type="ECO:0000259" key="10">
    <source>
        <dbReference type="PROSITE" id="PS50157"/>
    </source>
</evidence>
<feature type="domain" description="C2H2-type" evidence="10">
    <location>
        <begin position="387"/>
        <end position="414"/>
    </location>
</feature>
<evidence type="ECO:0000259" key="9">
    <source>
        <dbReference type="PROSITE" id="PS50097"/>
    </source>
</evidence>
<dbReference type="Pfam" id="PF00096">
    <property type="entry name" value="zf-C2H2"/>
    <property type="match status" value="6"/>
</dbReference>
<evidence type="ECO:0000256" key="3">
    <source>
        <dbReference type="ARBA" id="ARBA00022737"/>
    </source>
</evidence>
<comment type="subcellular location">
    <subcellularLocation>
        <location evidence="1">Nucleus</location>
    </subcellularLocation>
</comment>
<dbReference type="AlphaFoldDB" id="A0AAN9ZH23"/>
<keyword evidence="5" id="KW-0862">Zinc</keyword>